<keyword evidence="3" id="KW-1003">Cell membrane</keyword>
<evidence type="ECO:0000256" key="9">
    <source>
        <dbReference type="SAM" id="Phobius"/>
    </source>
</evidence>
<organism evidence="10 11">
    <name type="scientific">Diploptera punctata</name>
    <name type="common">Pacific beetle cockroach</name>
    <dbReference type="NCBI Taxonomy" id="6984"/>
    <lineage>
        <taxon>Eukaryota</taxon>
        <taxon>Metazoa</taxon>
        <taxon>Ecdysozoa</taxon>
        <taxon>Arthropoda</taxon>
        <taxon>Hexapoda</taxon>
        <taxon>Insecta</taxon>
        <taxon>Pterygota</taxon>
        <taxon>Neoptera</taxon>
        <taxon>Polyneoptera</taxon>
        <taxon>Dictyoptera</taxon>
        <taxon>Blattodea</taxon>
        <taxon>Blaberoidea</taxon>
        <taxon>Blaberidae</taxon>
        <taxon>Diplopterinae</taxon>
        <taxon>Diploptera</taxon>
    </lineage>
</organism>
<gene>
    <name evidence="10" type="ORF">L9F63_011744</name>
</gene>
<evidence type="ECO:0000313" key="11">
    <source>
        <dbReference type="Proteomes" id="UP001233999"/>
    </source>
</evidence>
<dbReference type="InterPro" id="IPR036259">
    <property type="entry name" value="MFS_trans_sf"/>
</dbReference>
<keyword evidence="2" id="KW-0813">Transport</keyword>
<feature type="transmembrane region" description="Helical" evidence="9">
    <location>
        <begin position="325"/>
        <end position="347"/>
    </location>
</feature>
<evidence type="ECO:0000256" key="2">
    <source>
        <dbReference type="ARBA" id="ARBA00022448"/>
    </source>
</evidence>
<dbReference type="InterPro" id="IPR050549">
    <property type="entry name" value="MFS_Trehalose_Transporter"/>
</dbReference>
<feature type="transmembrane region" description="Helical" evidence="9">
    <location>
        <begin position="418"/>
        <end position="436"/>
    </location>
</feature>
<evidence type="ECO:0000256" key="5">
    <source>
        <dbReference type="ARBA" id="ARBA00022692"/>
    </source>
</evidence>
<keyword evidence="6 9" id="KW-1133">Transmembrane helix</keyword>
<keyword evidence="7 9" id="KW-0472">Membrane</keyword>
<evidence type="ECO:0000313" key="10">
    <source>
        <dbReference type="EMBL" id="KAJ9597399.1"/>
    </source>
</evidence>
<evidence type="ECO:0000256" key="3">
    <source>
        <dbReference type="ARBA" id="ARBA00022475"/>
    </source>
</evidence>
<evidence type="ECO:0008006" key="12">
    <source>
        <dbReference type="Google" id="ProtNLM"/>
    </source>
</evidence>
<accession>A0AAD8AE28</accession>
<feature type="transmembrane region" description="Helical" evidence="9">
    <location>
        <begin position="77"/>
        <end position="97"/>
    </location>
</feature>
<name>A0AAD8AE28_DIPPU</name>
<feature type="transmembrane region" description="Helical" evidence="9">
    <location>
        <begin position="33"/>
        <end position="57"/>
    </location>
</feature>
<protein>
    <recommendedName>
        <fullName evidence="12">Facilitated trehalose transporter Tret1</fullName>
    </recommendedName>
</protein>
<dbReference type="PANTHER" id="PTHR48021:SF1">
    <property type="entry name" value="GH07001P-RELATED"/>
    <property type="match status" value="1"/>
</dbReference>
<dbReference type="InterPro" id="IPR005828">
    <property type="entry name" value="MFS_sugar_transport-like"/>
</dbReference>
<feature type="region of interest" description="Disordered" evidence="8">
    <location>
        <begin position="1"/>
        <end position="24"/>
    </location>
</feature>
<feature type="transmembrane region" description="Helical" evidence="9">
    <location>
        <begin position="300"/>
        <end position="318"/>
    </location>
</feature>
<comment type="caution">
    <text evidence="10">The sequence shown here is derived from an EMBL/GenBank/DDBJ whole genome shotgun (WGS) entry which is preliminary data.</text>
</comment>
<dbReference type="AlphaFoldDB" id="A0AAD8AE28"/>
<keyword evidence="5 9" id="KW-0812">Transmembrane</keyword>
<dbReference type="Gene3D" id="1.20.1250.20">
    <property type="entry name" value="MFS general substrate transporter like domains"/>
    <property type="match status" value="1"/>
</dbReference>
<keyword evidence="11" id="KW-1185">Reference proteome</keyword>
<reference evidence="10" key="1">
    <citation type="journal article" date="2023" name="IScience">
        <title>Live-bearing cockroach genome reveals convergent evolutionary mechanisms linked to viviparity in insects and beyond.</title>
        <authorList>
            <person name="Fouks B."/>
            <person name="Harrison M.C."/>
            <person name="Mikhailova A.A."/>
            <person name="Marchal E."/>
            <person name="English S."/>
            <person name="Carruthers M."/>
            <person name="Jennings E.C."/>
            <person name="Chiamaka E.L."/>
            <person name="Frigard R.A."/>
            <person name="Pippel M."/>
            <person name="Attardo G.M."/>
            <person name="Benoit J.B."/>
            <person name="Bornberg-Bauer E."/>
            <person name="Tobe S.S."/>
        </authorList>
    </citation>
    <scope>NUCLEOTIDE SEQUENCE</scope>
    <source>
        <strain evidence="10">Stay&amp;Tobe</strain>
    </source>
</reference>
<evidence type="ECO:0000256" key="4">
    <source>
        <dbReference type="ARBA" id="ARBA00022597"/>
    </source>
</evidence>
<dbReference type="Pfam" id="PF00083">
    <property type="entry name" value="Sugar_tr"/>
    <property type="match status" value="1"/>
</dbReference>
<evidence type="ECO:0000256" key="7">
    <source>
        <dbReference type="ARBA" id="ARBA00023136"/>
    </source>
</evidence>
<proteinExistence type="predicted"/>
<feature type="transmembrane region" description="Helical" evidence="9">
    <location>
        <begin position="359"/>
        <end position="379"/>
    </location>
</feature>
<dbReference type="Proteomes" id="UP001233999">
    <property type="component" value="Unassembled WGS sequence"/>
</dbReference>
<dbReference type="GO" id="GO:0022857">
    <property type="term" value="F:transmembrane transporter activity"/>
    <property type="evidence" value="ECO:0007669"/>
    <property type="project" value="InterPro"/>
</dbReference>
<feature type="transmembrane region" description="Helical" evidence="9">
    <location>
        <begin position="109"/>
        <end position="132"/>
    </location>
</feature>
<evidence type="ECO:0000256" key="1">
    <source>
        <dbReference type="ARBA" id="ARBA00004651"/>
    </source>
</evidence>
<feature type="transmembrane region" description="Helical" evidence="9">
    <location>
        <begin position="260"/>
        <end position="280"/>
    </location>
</feature>
<evidence type="ECO:0000256" key="6">
    <source>
        <dbReference type="ARBA" id="ARBA00022989"/>
    </source>
</evidence>
<keyword evidence="4" id="KW-0762">Sugar transport</keyword>
<dbReference type="GO" id="GO:0005886">
    <property type="term" value="C:plasma membrane"/>
    <property type="evidence" value="ECO:0007669"/>
    <property type="project" value="UniProtKB-SubCell"/>
</dbReference>
<sequence>MVLSRETNESSDESNSKAGSSPSLAEGKKITQYLAAMVVNLAAFCNGAVIGWASPMVPVLQSEDSPLDQGAINTDEGSWLSSLVCLGAIVATVLYLYLTHYLSRKLTGYLVAVPFILTWILVIYAKSVPLLYLHVYVAETVEDSVRGALASYLILFGNAGLVFAYIVGSVASYYTHAYIMIQIPILYLICYIWMPETPIYLINTGRNIDAERSLRWLRGDNDDLLQKEMHKTVSFIKERKALPEAASIKDIFTSVGSRKALIIGTVLVANLQFCGIYAILSYAVNIFQEAGSGLSPHTSSIIIGLVQFAGSCASALLIDKAGRKILLLISNASMAICLAAIGVYFFLKYLEKDTTSIGWLPVTCLSIFIFAIALGLAPVTFIKGKATTIIVSIMWFLSFLMAKFYPSMTDVLGIHGCYWFFSICCILGVFYCLFAVPETKNRVLNLYYLNSVDINRTAWLKKWKIYNCYFSHNFVFFYVNNNFIN</sequence>
<reference evidence="10" key="2">
    <citation type="submission" date="2023-05" db="EMBL/GenBank/DDBJ databases">
        <authorList>
            <person name="Fouks B."/>
        </authorList>
    </citation>
    <scope>NUCLEOTIDE SEQUENCE</scope>
    <source>
        <strain evidence="10">Stay&amp;Tobe</strain>
        <tissue evidence="10">Testes</tissue>
    </source>
</reference>
<dbReference type="SUPFAM" id="SSF103473">
    <property type="entry name" value="MFS general substrate transporter"/>
    <property type="match status" value="1"/>
</dbReference>
<feature type="transmembrane region" description="Helical" evidence="9">
    <location>
        <begin position="386"/>
        <end position="406"/>
    </location>
</feature>
<dbReference type="FunFam" id="1.20.1250.20:FF:000218">
    <property type="entry name" value="facilitated trehalose transporter Tret1"/>
    <property type="match status" value="1"/>
</dbReference>
<dbReference type="EMBL" id="JASPKZ010001614">
    <property type="protein sequence ID" value="KAJ9597399.1"/>
    <property type="molecule type" value="Genomic_DNA"/>
</dbReference>
<comment type="subcellular location">
    <subcellularLocation>
        <location evidence="1">Cell membrane</location>
        <topology evidence="1">Multi-pass membrane protein</topology>
    </subcellularLocation>
</comment>
<dbReference type="PANTHER" id="PTHR48021">
    <property type="match status" value="1"/>
</dbReference>
<feature type="transmembrane region" description="Helical" evidence="9">
    <location>
        <begin position="152"/>
        <end position="174"/>
    </location>
</feature>
<evidence type="ECO:0000256" key="8">
    <source>
        <dbReference type="SAM" id="MobiDB-lite"/>
    </source>
</evidence>